<feature type="transmembrane region" description="Helical" evidence="1">
    <location>
        <begin position="72"/>
        <end position="89"/>
    </location>
</feature>
<feature type="transmembrane region" description="Helical" evidence="1">
    <location>
        <begin position="101"/>
        <end position="122"/>
    </location>
</feature>
<dbReference type="AlphaFoldDB" id="A0A8J3VHG2"/>
<evidence type="ECO:0000313" key="3">
    <source>
        <dbReference type="Proteomes" id="UP000612899"/>
    </source>
</evidence>
<feature type="transmembrane region" description="Helical" evidence="1">
    <location>
        <begin position="37"/>
        <end position="57"/>
    </location>
</feature>
<feature type="transmembrane region" description="Helical" evidence="1">
    <location>
        <begin position="174"/>
        <end position="194"/>
    </location>
</feature>
<gene>
    <name evidence="2" type="ORF">Rhe02_45420</name>
</gene>
<organism evidence="2 3">
    <name type="scientific">Rhizocola hellebori</name>
    <dbReference type="NCBI Taxonomy" id="1392758"/>
    <lineage>
        <taxon>Bacteria</taxon>
        <taxon>Bacillati</taxon>
        <taxon>Actinomycetota</taxon>
        <taxon>Actinomycetes</taxon>
        <taxon>Micromonosporales</taxon>
        <taxon>Micromonosporaceae</taxon>
        <taxon>Rhizocola</taxon>
    </lineage>
</organism>
<protein>
    <submittedName>
        <fullName evidence="2">Uncharacterized protein</fullName>
    </submittedName>
</protein>
<keyword evidence="1" id="KW-1133">Transmembrane helix</keyword>
<feature type="transmembrane region" description="Helical" evidence="1">
    <location>
        <begin position="142"/>
        <end position="162"/>
    </location>
</feature>
<evidence type="ECO:0000313" key="2">
    <source>
        <dbReference type="EMBL" id="GIH06475.1"/>
    </source>
</evidence>
<keyword evidence="3" id="KW-1185">Reference proteome</keyword>
<dbReference type="Proteomes" id="UP000612899">
    <property type="component" value="Unassembled WGS sequence"/>
</dbReference>
<feature type="transmembrane region" description="Helical" evidence="1">
    <location>
        <begin position="303"/>
        <end position="323"/>
    </location>
</feature>
<keyword evidence="1" id="KW-0472">Membrane</keyword>
<sequence length="329" mass="34975">MAGGNAGSWQEVAPTAADDSEPMTNVLRTAFGGSRALVYLTALMAALTLVTVVGPVADDRMLLGQPVWLKPFKFAVSFVVYGLSLAWLMAHLRRGKRVAKWSANVIAVTSVLEVGLITFQAARGRSSHFNTSSMLDEVVWRAMGATIVVLWLATAVIAVLVWRDGMPDRAGTWTVRLGMVLLLAGLLQGFFMVIPRPEQIALDEQGVDTLLGAHAVGVPDGGPGMPLTGWSTTGGDLRIGHFIGIHGLQAILLFGMLLSWLVTDAARRTRLVMVFAFAYAGLLTLVTWQALRGQPVTAPDSATVFAFAALAGATVLAGVISWVRPVRAG</sequence>
<name>A0A8J3VHG2_9ACTN</name>
<proteinExistence type="predicted"/>
<reference evidence="2" key="1">
    <citation type="submission" date="2021-01" db="EMBL/GenBank/DDBJ databases">
        <title>Whole genome shotgun sequence of Rhizocola hellebori NBRC 109834.</title>
        <authorList>
            <person name="Komaki H."/>
            <person name="Tamura T."/>
        </authorList>
    </citation>
    <scope>NUCLEOTIDE SEQUENCE</scope>
    <source>
        <strain evidence="2">NBRC 109834</strain>
    </source>
</reference>
<dbReference type="EMBL" id="BONY01000027">
    <property type="protein sequence ID" value="GIH06475.1"/>
    <property type="molecule type" value="Genomic_DNA"/>
</dbReference>
<keyword evidence="1" id="KW-0812">Transmembrane</keyword>
<feature type="transmembrane region" description="Helical" evidence="1">
    <location>
        <begin position="239"/>
        <end position="262"/>
    </location>
</feature>
<comment type="caution">
    <text evidence="2">The sequence shown here is derived from an EMBL/GenBank/DDBJ whole genome shotgun (WGS) entry which is preliminary data.</text>
</comment>
<feature type="transmembrane region" description="Helical" evidence="1">
    <location>
        <begin position="271"/>
        <end position="291"/>
    </location>
</feature>
<evidence type="ECO:0000256" key="1">
    <source>
        <dbReference type="SAM" id="Phobius"/>
    </source>
</evidence>
<accession>A0A8J3VHG2</accession>
<dbReference type="RefSeq" id="WP_239123987.1">
    <property type="nucleotide sequence ID" value="NZ_BONY01000027.1"/>
</dbReference>